<name>A0ABU5MU71_9BACT</name>
<keyword evidence="3" id="KW-1185">Reference proteome</keyword>
<dbReference type="Gene3D" id="3.90.550.10">
    <property type="entry name" value="Spore Coat Polysaccharide Biosynthesis Protein SpsA, Chain A"/>
    <property type="match status" value="1"/>
</dbReference>
<organism evidence="2 3">
    <name type="scientific">Pontiella agarivorans</name>
    <dbReference type="NCBI Taxonomy" id="3038953"/>
    <lineage>
        <taxon>Bacteria</taxon>
        <taxon>Pseudomonadati</taxon>
        <taxon>Kiritimatiellota</taxon>
        <taxon>Kiritimatiellia</taxon>
        <taxon>Kiritimatiellales</taxon>
        <taxon>Pontiellaceae</taxon>
        <taxon>Pontiella</taxon>
    </lineage>
</organism>
<evidence type="ECO:0000313" key="2">
    <source>
        <dbReference type="EMBL" id="MDZ8117762.1"/>
    </source>
</evidence>
<dbReference type="RefSeq" id="WP_322607565.1">
    <property type="nucleotide sequence ID" value="NZ_JARVCO010000004.1"/>
</dbReference>
<dbReference type="EC" id="2.4.-.-" evidence="2"/>
<keyword evidence="2" id="KW-0328">Glycosyltransferase</keyword>
<dbReference type="InterPro" id="IPR029044">
    <property type="entry name" value="Nucleotide-diphossugar_trans"/>
</dbReference>
<keyword evidence="2" id="KW-0808">Transferase</keyword>
<reference evidence="2 3" key="1">
    <citation type="journal article" date="2024" name="Appl. Environ. Microbiol.">
        <title>Pontiella agarivorans sp. nov., a novel marine anaerobic bacterium capable of degrading macroalgal polysaccharides and fixing nitrogen.</title>
        <authorList>
            <person name="Liu N."/>
            <person name="Kivenson V."/>
            <person name="Peng X."/>
            <person name="Cui Z."/>
            <person name="Lankiewicz T.S."/>
            <person name="Gosselin K.M."/>
            <person name="English C.J."/>
            <person name="Blair E.M."/>
            <person name="O'Malley M.A."/>
            <person name="Valentine D.L."/>
        </authorList>
    </citation>
    <scope>NUCLEOTIDE SEQUENCE [LARGE SCALE GENOMIC DNA]</scope>
    <source>
        <strain evidence="2 3">NLcol2</strain>
    </source>
</reference>
<feature type="domain" description="Glycosyltransferase 2-like" evidence="1">
    <location>
        <begin position="13"/>
        <end position="152"/>
    </location>
</feature>
<proteinExistence type="predicted"/>
<dbReference type="SUPFAM" id="SSF53448">
    <property type="entry name" value="Nucleotide-diphospho-sugar transferases"/>
    <property type="match status" value="1"/>
</dbReference>
<dbReference type="InterPro" id="IPR050834">
    <property type="entry name" value="Glycosyltransf_2"/>
</dbReference>
<dbReference type="PANTHER" id="PTHR43685">
    <property type="entry name" value="GLYCOSYLTRANSFERASE"/>
    <property type="match status" value="1"/>
</dbReference>
<sequence length="342" mass="39330">MNFDIRTDKPEVSVSVITYNNGPYIRECLDSILDQETDFSYEICLGEDGSTDGTREICIEYAERHPEKIRLFLRTQEDAGRERFKSQGVYNYIETTRECCGTYVAFCDGDDAWICKKKLQKQVDLLAADPGVSLVHSDFDKSNEVTGKQIHGFNSKRGIKPCVKQEKEKAIIDLLLCRYAIAASSVVARTSDVLDIFDSSEELFLTYPMGDTQTWCELLRRGRFHYMDEALALYRITKESTSNSLSALKKFEFVNDTADLGLRLISRYNLPNRELMAYKVKNSNRYAMLSGDIHELEKLHASHSNAFEGVEKLLFRINRSALFRPVVAVLFQMRYIRNHLRL</sequence>
<dbReference type="EMBL" id="JARVCO010000004">
    <property type="protein sequence ID" value="MDZ8117762.1"/>
    <property type="molecule type" value="Genomic_DNA"/>
</dbReference>
<protein>
    <submittedName>
        <fullName evidence="2">Glycosyltransferase</fullName>
        <ecNumber evidence="2">2.4.-.-</ecNumber>
    </submittedName>
</protein>
<gene>
    <name evidence="2" type="ORF">P9H32_03920</name>
</gene>
<dbReference type="PANTHER" id="PTHR43685:SF11">
    <property type="entry name" value="GLYCOSYLTRANSFERASE TAGX-RELATED"/>
    <property type="match status" value="1"/>
</dbReference>
<dbReference type="Proteomes" id="UP001290861">
    <property type="component" value="Unassembled WGS sequence"/>
</dbReference>
<dbReference type="Pfam" id="PF00535">
    <property type="entry name" value="Glycos_transf_2"/>
    <property type="match status" value="1"/>
</dbReference>
<dbReference type="GO" id="GO:0016757">
    <property type="term" value="F:glycosyltransferase activity"/>
    <property type="evidence" value="ECO:0007669"/>
    <property type="project" value="UniProtKB-KW"/>
</dbReference>
<evidence type="ECO:0000259" key="1">
    <source>
        <dbReference type="Pfam" id="PF00535"/>
    </source>
</evidence>
<dbReference type="InterPro" id="IPR001173">
    <property type="entry name" value="Glyco_trans_2-like"/>
</dbReference>
<evidence type="ECO:0000313" key="3">
    <source>
        <dbReference type="Proteomes" id="UP001290861"/>
    </source>
</evidence>
<comment type="caution">
    <text evidence="2">The sequence shown here is derived from an EMBL/GenBank/DDBJ whole genome shotgun (WGS) entry which is preliminary data.</text>
</comment>
<accession>A0ABU5MU71</accession>